<keyword evidence="6 13" id="KW-0547">Nucleotide-binding</keyword>
<dbReference type="SMART" id="SM00473">
    <property type="entry name" value="PAN_AP"/>
    <property type="match status" value="1"/>
</dbReference>
<evidence type="ECO:0000256" key="3">
    <source>
        <dbReference type="ARBA" id="ARBA00022527"/>
    </source>
</evidence>
<dbReference type="Pfam" id="PF08276">
    <property type="entry name" value="PAN_2"/>
    <property type="match status" value="1"/>
</dbReference>
<dbReference type="PIRSF" id="PIRSF000641">
    <property type="entry name" value="SRK"/>
    <property type="match status" value="1"/>
</dbReference>
<dbReference type="GO" id="GO:0106310">
    <property type="term" value="F:protein serine kinase activity"/>
    <property type="evidence" value="ECO:0007669"/>
    <property type="project" value="RHEA"/>
</dbReference>
<evidence type="ECO:0000256" key="13">
    <source>
        <dbReference type="PIRNR" id="PIRNR000641"/>
    </source>
</evidence>
<keyword evidence="17" id="KW-1133">Transmembrane helix</keyword>
<dbReference type="InterPro" id="IPR017441">
    <property type="entry name" value="Protein_kinase_ATP_BS"/>
</dbReference>
<dbReference type="InterPro" id="IPR001480">
    <property type="entry name" value="Bulb-type_lectin_dom"/>
</dbReference>
<comment type="catalytic activity">
    <reaction evidence="11 13">
        <text>L-threonyl-[protein] + ATP = O-phospho-L-threonyl-[protein] + ADP + H(+)</text>
        <dbReference type="Rhea" id="RHEA:46608"/>
        <dbReference type="Rhea" id="RHEA-COMP:11060"/>
        <dbReference type="Rhea" id="RHEA-COMP:11605"/>
        <dbReference type="ChEBI" id="CHEBI:15378"/>
        <dbReference type="ChEBI" id="CHEBI:30013"/>
        <dbReference type="ChEBI" id="CHEBI:30616"/>
        <dbReference type="ChEBI" id="CHEBI:61977"/>
        <dbReference type="ChEBI" id="CHEBI:456216"/>
        <dbReference type="EC" id="2.7.11.1"/>
    </reaction>
</comment>
<evidence type="ECO:0000256" key="9">
    <source>
        <dbReference type="ARBA" id="ARBA00023157"/>
    </source>
</evidence>
<dbReference type="CDD" id="cd14066">
    <property type="entry name" value="STKc_IRAK"/>
    <property type="match status" value="1"/>
</dbReference>
<evidence type="ECO:0000256" key="7">
    <source>
        <dbReference type="ARBA" id="ARBA00022777"/>
    </source>
</evidence>
<feature type="region of interest" description="Disordered" evidence="16">
    <location>
        <begin position="179"/>
        <end position="217"/>
    </location>
</feature>
<evidence type="ECO:0000256" key="10">
    <source>
        <dbReference type="ARBA" id="ARBA00023180"/>
    </source>
</evidence>
<evidence type="ECO:0000256" key="12">
    <source>
        <dbReference type="ARBA" id="ARBA00048679"/>
    </source>
</evidence>
<dbReference type="SUPFAM" id="SSF51110">
    <property type="entry name" value="alpha-D-mannose-specific plant lectins"/>
    <property type="match status" value="1"/>
</dbReference>
<proteinExistence type="inferred from homology"/>
<keyword evidence="5" id="KW-0732">Signal</keyword>
<dbReference type="OrthoDB" id="1934880at2759"/>
<dbReference type="CDD" id="cd01098">
    <property type="entry name" value="PAN_AP_plant"/>
    <property type="match status" value="1"/>
</dbReference>
<dbReference type="InterPro" id="IPR000858">
    <property type="entry name" value="S_locus_glycoprot_dom"/>
</dbReference>
<dbReference type="PANTHER" id="PTHR27002:SF1082">
    <property type="entry name" value="OS06G0693000 PROTEIN"/>
    <property type="match status" value="1"/>
</dbReference>
<keyword evidence="3 13" id="KW-0723">Serine/threonine-protein kinase</keyword>
<reference evidence="22 23" key="1">
    <citation type="journal article" date="2019" name="Nat. Plants">
        <title>Stout camphor tree genome fills gaps in understanding of flowering plant genome evolution.</title>
        <authorList>
            <person name="Chaw S.M."/>
            <person name="Liu Y.C."/>
            <person name="Wu Y.W."/>
            <person name="Wang H.Y."/>
            <person name="Lin C.I."/>
            <person name="Wu C.S."/>
            <person name="Ke H.M."/>
            <person name="Chang L.Y."/>
            <person name="Hsu C.Y."/>
            <person name="Yang H.T."/>
            <person name="Sudianto E."/>
            <person name="Hsu M.H."/>
            <person name="Wu K.P."/>
            <person name="Wang L.N."/>
            <person name="Leebens-Mack J.H."/>
            <person name="Tsai I.J."/>
        </authorList>
    </citation>
    <scope>NUCLEOTIDE SEQUENCE [LARGE SCALE GENOMIC DNA]</scope>
    <source>
        <strain evidence="23">cv. Chaw 1501</strain>
        <tissue evidence="22">Young leaves</tissue>
    </source>
</reference>
<feature type="binding site" evidence="15">
    <location>
        <position position="580"/>
    </location>
    <ligand>
        <name>ATP</name>
        <dbReference type="ChEBI" id="CHEBI:30616"/>
    </ligand>
</feature>
<comment type="caution">
    <text evidence="14">Lacks conserved residue(s) required for the propagation of feature annotation.</text>
</comment>
<dbReference type="Pfam" id="PF01453">
    <property type="entry name" value="B_lectin"/>
    <property type="match status" value="1"/>
</dbReference>
<comment type="similarity">
    <text evidence="13">Belongs to the protein kinase superfamily. Ser/Thr protein kinase family.</text>
</comment>
<evidence type="ECO:0000256" key="11">
    <source>
        <dbReference type="ARBA" id="ARBA00047899"/>
    </source>
</evidence>
<keyword evidence="22" id="KW-0675">Receptor</keyword>
<feature type="compositionally biased region" description="Polar residues" evidence="16">
    <location>
        <begin position="196"/>
        <end position="215"/>
    </location>
</feature>
<dbReference type="SMART" id="SM00220">
    <property type="entry name" value="S_TKc"/>
    <property type="match status" value="1"/>
</dbReference>
<keyword evidence="22" id="KW-0430">Lectin</keyword>
<keyword evidence="23" id="KW-1185">Reference proteome</keyword>
<keyword evidence="4 13" id="KW-0808">Transferase</keyword>
<dbReference type="GO" id="GO:0005524">
    <property type="term" value="F:ATP binding"/>
    <property type="evidence" value="ECO:0007669"/>
    <property type="project" value="UniProtKB-UniRule"/>
</dbReference>
<dbReference type="Gene3D" id="1.10.510.10">
    <property type="entry name" value="Transferase(Phosphotransferase) domain 1"/>
    <property type="match status" value="1"/>
</dbReference>
<dbReference type="PROSITE" id="PS50927">
    <property type="entry name" value="BULB_LECTIN"/>
    <property type="match status" value="1"/>
</dbReference>
<keyword evidence="2" id="KW-1003">Cell membrane</keyword>
<dbReference type="STRING" id="337451.A0A443P0T7"/>
<dbReference type="PROSITE" id="PS50948">
    <property type="entry name" value="PAN"/>
    <property type="match status" value="1"/>
</dbReference>
<evidence type="ECO:0000256" key="14">
    <source>
        <dbReference type="PROSITE-ProRule" id="PRU00076"/>
    </source>
</evidence>
<dbReference type="PROSITE" id="PS50011">
    <property type="entry name" value="PROTEIN_KINASE_DOM"/>
    <property type="match status" value="1"/>
</dbReference>
<comment type="catalytic activity">
    <reaction evidence="12 13">
        <text>L-seryl-[protein] + ATP = O-phospho-L-seryl-[protein] + ADP + H(+)</text>
        <dbReference type="Rhea" id="RHEA:17989"/>
        <dbReference type="Rhea" id="RHEA-COMP:9863"/>
        <dbReference type="Rhea" id="RHEA-COMP:11604"/>
        <dbReference type="ChEBI" id="CHEBI:15378"/>
        <dbReference type="ChEBI" id="CHEBI:29999"/>
        <dbReference type="ChEBI" id="CHEBI:30616"/>
        <dbReference type="ChEBI" id="CHEBI:83421"/>
        <dbReference type="ChEBI" id="CHEBI:456216"/>
        <dbReference type="EC" id="2.7.11.1"/>
    </reaction>
</comment>
<dbReference type="Pfam" id="PF07714">
    <property type="entry name" value="PK_Tyr_Ser-Thr"/>
    <property type="match status" value="1"/>
</dbReference>
<sequence>MLPPKKQYKSFSSQVMGINNIAKIASTVGFLLFAILCYLRTCTAIGTILATNNTVKDGDTLVSVGDDFALGFFSPHNSTNRYVGIWYNKIRPGTIVWVANRDTPIADSSGIIMIDANGNLVILDGRGGAIWSTNISTLAKIAHAELLDTGNLQLREVDSANTTKRILWESFDYPGDTHLPSMKLDADPKRKDRTQRLTSWRSASDPSSGNFSSGIDPQKHPQAVIWDGADIHWRSGPWDGRAYLGIPDMDYMYLDGYNLIKTSEGVVQISYDYINGSFYSRYVLDSLGMLKQFIWKEENNSWLNTWSGPDTECDLYGRCGPNGRCSMSSSPICNCLKGFEPKYSGEWNSGNWSGGCVRSKQLECEKNGIGSWKRDGFFKMERIKVPNFADSLAGGSLKECGDNCQKSCSCVAYAYDTMIGCIIWRGDLVDIQQFARGGVDLYIRLPASELDEKKDRKIVIISTVLPATLILLGCVYFLWRWRAKQRERKEHHIHNNKEGKNNMLCFNMYNSAKAPNDSSDGSNTLNDGVKGTAGPELPLYGFSVVAIATNNFSDANKLGEGGFGIVYKGKLPGGQQIALKRLSKSSGQGLEEFKNEVVLISRVQHRNLVKLLGCCTEGEEKILIYEYMPNKSLDAFLFGPSTKEPLDWDKRFHIVEGIARGLLYLHRDSRFKIIHRDLKASNILLDEGLNPKISDFGMARILGEEQILARTTRVVGTYGYMSPEYAMQGRFSEKSDVFSFGVLLLEIVSGKRNTSFCQNEHISNLLCHAWQLWNEGTALELIDPALGGHYEQEQVLRCIHLGLLCVQEFPKDRPLMSSVVFMFGCDILTLPAPKHPAFTGISPLQSDSSERNHENFSFNDVTITDIIFLGR</sequence>
<gene>
    <name evidence="22" type="ORF">CKAN_01321600</name>
</gene>
<dbReference type="InterPro" id="IPR001245">
    <property type="entry name" value="Ser-Thr/Tyr_kinase_cat_dom"/>
</dbReference>
<evidence type="ECO:0000256" key="8">
    <source>
        <dbReference type="ARBA" id="ARBA00022840"/>
    </source>
</evidence>
<dbReference type="EC" id="2.7.11.1" evidence="13"/>
<keyword evidence="8 13" id="KW-0067">ATP-binding</keyword>
<keyword evidence="17" id="KW-0812">Transmembrane</keyword>
<dbReference type="GO" id="GO:0004674">
    <property type="term" value="F:protein serine/threonine kinase activity"/>
    <property type="evidence" value="ECO:0007669"/>
    <property type="project" value="UniProtKB-KW"/>
</dbReference>
<dbReference type="InterPro" id="IPR003609">
    <property type="entry name" value="Pan_app"/>
</dbReference>
<feature type="domain" description="Protein kinase" evidence="18">
    <location>
        <begin position="552"/>
        <end position="838"/>
    </location>
</feature>
<dbReference type="GO" id="GO:0005886">
    <property type="term" value="C:plasma membrane"/>
    <property type="evidence" value="ECO:0007669"/>
    <property type="project" value="UniProtKB-SubCell"/>
</dbReference>
<keyword evidence="9" id="KW-1015">Disulfide bond</keyword>
<dbReference type="CDD" id="cd00028">
    <property type="entry name" value="B_lectin"/>
    <property type="match status" value="1"/>
</dbReference>
<feature type="transmembrane region" description="Helical" evidence="17">
    <location>
        <begin position="458"/>
        <end position="479"/>
    </location>
</feature>
<evidence type="ECO:0000313" key="22">
    <source>
        <dbReference type="EMBL" id="RWR84405.1"/>
    </source>
</evidence>
<comment type="caution">
    <text evidence="22">The sequence shown here is derived from an EMBL/GenBank/DDBJ whole genome shotgun (WGS) entry which is preliminary data.</text>
</comment>
<evidence type="ECO:0000256" key="17">
    <source>
        <dbReference type="SAM" id="Phobius"/>
    </source>
</evidence>
<keyword evidence="7 13" id="KW-0418">Kinase</keyword>
<dbReference type="InterPro" id="IPR008271">
    <property type="entry name" value="Ser/Thr_kinase_AS"/>
</dbReference>
<dbReference type="Pfam" id="PF00954">
    <property type="entry name" value="S_locus_glycop"/>
    <property type="match status" value="1"/>
</dbReference>
<evidence type="ECO:0000256" key="1">
    <source>
        <dbReference type="ARBA" id="ARBA00004251"/>
    </source>
</evidence>
<dbReference type="GO" id="GO:0048544">
    <property type="term" value="P:recognition of pollen"/>
    <property type="evidence" value="ECO:0007669"/>
    <property type="project" value="InterPro"/>
</dbReference>
<dbReference type="PROSITE" id="PS00108">
    <property type="entry name" value="PROTEIN_KINASE_ST"/>
    <property type="match status" value="1"/>
</dbReference>
<evidence type="ECO:0000256" key="5">
    <source>
        <dbReference type="ARBA" id="ARBA00022729"/>
    </source>
</evidence>
<keyword evidence="10" id="KW-0325">Glycoprotein</keyword>
<dbReference type="FunFam" id="3.30.200.20:FF:000195">
    <property type="entry name" value="G-type lectin S-receptor-like serine/threonine-protein kinase"/>
    <property type="match status" value="1"/>
</dbReference>
<evidence type="ECO:0000259" key="19">
    <source>
        <dbReference type="PROSITE" id="PS50026"/>
    </source>
</evidence>
<dbReference type="PANTHER" id="PTHR27002">
    <property type="entry name" value="RECEPTOR-LIKE SERINE/THREONINE-PROTEIN KINASE SD1-8"/>
    <property type="match status" value="1"/>
</dbReference>
<dbReference type="InterPro" id="IPR024171">
    <property type="entry name" value="SRK-like_kinase"/>
</dbReference>
<dbReference type="SUPFAM" id="SSF56112">
    <property type="entry name" value="Protein kinase-like (PK-like)"/>
    <property type="match status" value="1"/>
</dbReference>
<accession>A0A443P0T7</accession>
<feature type="transmembrane region" description="Helical" evidence="17">
    <location>
        <begin position="21"/>
        <end position="41"/>
    </location>
</feature>
<evidence type="ECO:0000313" key="23">
    <source>
        <dbReference type="Proteomes" id="UP000283530"/>
    </source>
</evidence>
<organism evidence="22 23">
    <name type="scientific">Cinnamomum micranthum f. kanehirae</name>
    <dbReference type="NCBI Taxonomy" id="337451"/>
    <lineage>
        <taxon>Eukaryota</taxon>
        <taxon>Viridiplantae</taxon>
        <taxon>Streptophyta</taxon>
        <taxon>Embryophyta</taxon>
        <taxon>Tracheophyta</taxon>
        <taxon>Spermatophyta</taxon>
        <taxon>Magnoliopsida</taxon>
        <taxon>Magnoliidae</taxon>
        <taxon>Laurales</taxon>
        <taxon>Lauraceae</taxon>
        <taxon>Cinnamomum</taxon>
    </lineage>
</organism>
<feature type="domain" description="Apple" evidence="21">
    <location>
        <begin position="364"/>
        <end position="446"/>
    </location>
</feature>
<feature type="domain" description="Bulb-type lectin" evidence="20">
    <location>
        <begin position="46"/>
        <end position="167"/>
    </location>
</feature>
<evidence type="ECO:0000256" key="2">
    <source>
        <dbReference type="ARBA" id="ARBA00022475"/>
    </source>
</evidence>
<dbReference type="InterPro" id="IPR011009">
    <property type="entry name" value="Kinase-like_dom_sf"/>
</dbReference>
<dbReference type="Gene3D" id="3.30.200.20">
    <property type="entry name" value="Phosphorylase Kinase, domain 1"/>
    <property type="match status" value="1"/>
</dbReference>
<dbReference type="Gene3D" id="2.90.10.10">
    <property type="entry name" value="Bulb-type lectin domain"/>
    <property type="match status" value="1"/>
</dbReference>
<dbReference type="PROSITE" id="PS50026">
    <property type="entry name" value="EGF_3"/>
    <property type="match status" value="1"/>
</dbReference>
<dbReference type="Proteomes" id="UP000283530">
    <property type="component" value="Unassembled WGS sequence"/>
</dbReference>
<comment type="subcellular location">
    <subcellularLocation>
        <location evidence="1">Cell membrane</location>
        <topology evidence="1">Single-pass type I membrane protein</topology>
    </subcellularLocation>
</comment>
<dbReference type="InterPro" id="IPR000719">
    <property type="entry name" value="Prot_kinase_dom"/>
</dbReference>
<dbReference type="EMBL" id="QPKB01000005">
    <property type="protein sequence ID" value="RWR84405.1"/>
    <property type="molecule type" value="Genomic_DNA"/>
</dbReference>
<keyword evidence="14" id="KW-0245">EGF-like domain</keyword>
<evidence type="ECO:0000259" key="18">
    <source>
        <dbReference type="PROSITE" id="PS50011"/>
    </source>
</evidence>
<keyword evidence="17" id="KW-0472">Membrane</keyword>
<evidence type="ECO:0000256" key="15">
    <source>
        <dbReference type="PROSITE-ProRule" id="PRU10141"/>
    </source>
</evidence>
<dbReference type="InterPro" id="IPR000742">
    <property type="entry name" value="EGF"/>
</dbReference>
<name>A0A443P0T7_9MAGN</name>
<protein>
    <recommendedName>
        <fullName evidence="13">Receptor-like serine/threonine-protein kinase</fullName>
        <ecNumber evidence="13">2.7.11.1</ecNumber>
    </recommendedName>
</protein>
<evidence type="ECO:0000256" key="6">
    <source>
        <dbReference type="ARBA" id="ARBA00022741"/>
    </source>
</evidence>
<dbReference type="SMART" id="SM00108">
    <property type="entry name" value="B_lectin"/>
    <property type="match status" value="1"/>
</dbReference>
<dbReference type="InterPro" id="IPR036426">
    <property type="entry name" value="Bulb-type_lectin_dom_sf"/>
</dbReference>
<dbReference type="AlphaFoldDB" id="A0A443P0T7"/>
<evidence type="ECO:0000256" key="4">
    <source>
        <dbReference type="ARBA" id="ARBA00022679"/>
    </source>
</evidence>
<dbReference type="GO" id="GO:0030246">
    <property type="term" value="F:carbohydrate binding"/>
    <property type="evidence" value="ECO:0007669"/>
    <property type="project" value="UniProtKB-KW"/>
</dbReference>
<evidence type="ECO:0000259" key="20">
    <source>
        <dbReference type="PROSITE" id="PS50927"/>
    </source>
</evidence>
<evidence type="ECO:0000259" key="21">
    <source>
        <dbReference type="PROSITE" id="PS50948"/>
    </source>
</evidence>
<feature type="domain" description="EGF-like" evidence="19">
    <location>
        <begin position="309"/>
        <end position="345"/>
    </location>
</feature>
<dbReference type="FunFam" id="1.10.510.10:FF:000060">
    <property type="entry name" value="G-type lectin S-receptor-like serine/threonine-protein kinase"/>
    <property type="match status" value="1"/>
</dbReference>
<evidence type="ECO:0000256" key="16">
    <source>
        <dbReference type="SAM" id="MobiDB-lite"/>
    </source>
</evidence>
<dbReference type="PROSITE" id="PS00107">
    <property type="entry name" value="PROTEIN_KINASE_ATP"/>
    <property type="match status" value="1"/>
</dbReference>
<dbReference type="FunFam" id="2.90.10.10:FF:000029">
    <property type="entry name" value="G-type lectin S-receptor-like serine/threonine-protein kinase"/>
    <property type="match status" value="1"/>
</dbReference>